<evidence type="ECO:0000256" key="4">
    <source>
        <dbReference type="ARBA" id="ARBA00023015"/>
    </source>
</evidence>
<evidence type="ECO:0000259" key="9">
    <source>
        <dbReference type="PROSITE" id="PS50048"/>
    </source>
</evidence>
<dbReference type="Pfam" id="PF04082">
    <property type="entry name" value="Fungal_trans"/>
    <property type="match status" value="1"/>
</dbReference>
<dbReference type="PROSITE" id="PS50048">
    <property type="entry name" value="ZN2_CY6_FUNGAL_2"/>
    <property type="match status" value="1"/>
</dbReference>
<dbReference type="CDD" id="cd12148">
    <property type="entry name" value="fungal_TF_MHR"/>
    <property type="match status" value="1"/>
</dbReference>
<keyword evidence="2" id="KW-0479">Metal-binding</keyword>
<dbReference type="InterPro" id="IPR001138">
    <property type="entry name" value="Zn2Cys6_DnaBD"/>
</dbReference>
<dbReference type="GO" id="GO:0006351">
    <property type="term" value="P:DNA-templated transcription"/>
    <property type="evidence" value="ECO:0007669"/>
    <property type="project" value="InterPro"/>
</dbReference>
<feature type="region of interest" description="Disordered" evidence="8">
    <location>
        <begin position="665"/>
        <end position="700"/>
    </location>
</feature>
<evidence type="ECO:0000256" key="3">
    <source>
        <dbReference type="ARBA" id="ARBA00022833"/>
    </source>
</evidence>
<dbReference type="GO" id="GO:0000981">
    <property type="term" value="F:DNA-binding transcription factor activity, RNA polymerase II-specific"/>
    <property type="evidence" value="ECO:0007669"/>
    <property type="project" value="InterPro"/>
</dbReference>
<evidence type="ECO:0000256" key="8">
    <source>
        <dbReference type="SAM" id="MobiDB-lite"/>
    </source>
</evidence>
<proteinExistence type="predicted"/>
<dbReference type="SUPFAM" id="SSF57701">
    <property type="entry name" value="Zn2/Cys6 DNA-binding domain"/>
    <property type="match status" value="1"/>
</dbReference>
<reference evidence="10" key="1">
    <citation type="journal article" date="2023" name="BMC Genomics">
        <title>Chromosome-level genome assemblies of Cutaneotrichosporon spp. (Trichosporonales, Basidiomycota) reveal imbalanced evolution between nucleotide sequences and chromosome synteny.</title>
        <authorList>
            <person name="Kobayashi Y."/>
            <person name="Kayamori A."/>
            <person name="Aoki K."/>
            <person name="Shiwa Y."/>
            <person name="Matsutani M."/>
            <person name="Fujita N."/>
            <person name="Sugita T."/>
            <person name="Iwasaki W."/>
            <person name="Tanaka N."/>
            <person name="Takashima M."/>
        </authorList>
    </citation>
    <scope>NUCLEOTIDE SEQUENCE</scope>
    <source>
        <strain evidence="10">HIS019</strain>
    </source>
</reference>
<comment type="subcellular location">
    <subcellularLocation>
        <location evidence="1">Nucleus</location>
    </subcellularLocation>
</comment>
<feature type="region of interest" description="Disordered" evidence="8">
    <location>
        <begin position="142"/>
        <end position="163"/>
    </location>
</feature>
<feature type="region of interest" description="Disordered" evidence="8">
    <location>
        <begin position="1"/>
        <end position="25"/>
    </location>
</feature>
<keyword evidence="4" id="KW-0805">Transcription regulation</keyword>
<keyword evidence="3" id="KW-0862">Zinc</keyword>
<organism evidence="10 11">
    <name type="scientific">Cutaneotrichosporon cavernicola</name>
    <dbReference type="NCBI Taxonomy" id="279322"/>
    <lineage>
        <taxon>Eukaryota</taxon>
        <taxon>Fungi</taxon>
        <taxon>Dikarya</taxon>
        <taxon>Basidiomycota</taxon>
        <taxon>Agaricomycotina</taxon>
        <taxon>Tremellomycetes</taxon>
        <taxon>Trichosporonales</taxon>
        <taxon>Trichosporonaceae</taxon>
        <taxon>Cutaneotrichosporon</taxon>
    </lineage>
</organism>
<dbReference type="InterPro" id="IPR051615">
    <property type="entry name" value="Transcr_Regulatory_Elem"/>
</dbReference>
<evidence type="ECO:0000256" key="2">
    <source>
        <dbReference type="ARBA" id="ARBA00022723"/>
    </source>
</evidence>
<evidence type="ECO:0000313" key="10">
    <source>
        <dbReference type="EMBL" id="BEI92214.1"/>
    </source>
</evidence>
<dbReference type="GO" id="GO:0003677">
    <property type="term" value="F:DNA binding"/>
    <property type="evidence" value="ECO:0007669"/>
    <property type="project" value="UniProtKB-KW"/>
</dbReference>
<dbReference type="GO" id="GO:0005634">
    <property type="term" value="C:nucleus"/>
    <property type="evidence" value="ECO:0007669"/>
    <property type="project" value="UniProtKB-SubCell"/>
</dbReference>
<dbReference type="InterPro" id="IPR007219">
    <property type="entry name" value="XnlR_reg_dom"/>
</dbReference>
<dbReference type="GeneID" id="85496084"/>
<dbReference type="Proteomes" id="UP001233271">
    <property type="component" value="Chromosome 4"/>
</dbReference>
<evidence type="ECO:0000256" key="5">
    <source>
        <dbReference type="ARBA" id="ARBA00023125"/>
    </source>
</evidence>
<protein>
    <recommendedName>
        <fullName evidence="9">Zn(2)-C6 fungal-type domain-containing protein</fullName>
    </recommendedName>
</protein>
<keyword evidence="11" id="KW-1185">Reference proteome</keyword>
<sequence length="766" mass="83244">MSESSTRRSGTKEDPQKQSRRRISHISKACNGCRRRKMKCDGAQPSCAICKVYKEECVYNPEADGRRSTPKAYVSALEERVRVLEGMLSNAGLEAGAGDAKPEPPENETMPETAGLDRLKIDETTGELFEYGPTSLFKHVPEGSDDASPATTLHPSPMGVPPAVGAERPALLRPREVMIAELNCPELDDATHEKVLRLFFDYFNPQSFWVDERKFRRDMASSPVVEGSIIRARRTAHYSPLLHNVVLALGVAFLEIPVEVREQLGIAFSKRAKDLLEEEAETAMLSTVSGVLLLGSYHASVARHNLGFMYSGIGLRLVQALGLGTNCNYWVTNGSITEETKQSRYNMWYCAYILDKCWSTYVGRSAALPLAQHDIPVPAPDAEEDELIWHPIIHTPRSETFDPKVGQDALDLSDAIATANADPVKGWRSTTFVWMIKLSIVAERVLSTVYSINFNIRSSNVRHVVSELDVLLEKWLDSIPDELRLPTAGRSERIVPGHILSLHAFHCFILILLHRPWFANCAPTTLDSGPDGSVAKCERAAAKFMTILQTWRRCPGLRYSPVTLGQVAFSAGTVHLLSASHCASKQSRKFKACIENVQTCIAALREMGETLKCAAVSADTLQKLLDESYAPVLPKPAPAPAAPPSAGFDIAAMLQNPAFSDQLKQLGWAPPTAGGSGTGPALSTGTGGSSASTPSATMSGANANGNAIDWSLFGQLHPLNNMPMNPANQGAGEQGQNIYDVLYAGASETPFPAGNVWAWTGFGPST</sequence>
<dbReference type="Pfam" id="PF00172">
    <property type="entry name" value="Zn_clus"/>
    <property type="match status" value="1"/>
</dbReference>
<name>A0AA48L584_9TREE</name>
<dbReference type="Gene3D" id="4.10.240.10">
    <property type="entry name" value="Zn(2)-C6 fungal-type DNA-binding domain"/>
    <property type="match status" value="1"/>
</dbReference>
<dbReference type="PANTHER" id="PTHR31313">
    <property type="entry name" value="TY1 ENHANCER ACTIVATOR"/>
    <property type="match status" value="1"/>
</dbReference>
<keyword evidence="7" id="KW-0539">Nucleus</keyword>
<dbReference type="EMBL" id="AP028215">
    <property type="protein sequence ID" value="BEI92214.1"/>
    <property type="molecule type" value="Genomic_DNA"/>
</dbReference>
<feature type="compositionally biased region" description="Low complexity" evidence="8">
    <location>
        <begin position="669"/>
        <end position="700"/>
    </location>
</feature>
<dbReference type="AlphaFoldDB" id="A0AA48L584"/>
<dbReference type="SMART" id="SM00066">
    <property type="entry name" value="GAL4"/>
    <property type="match status" value="1"/>
</dbReference>
<dbReference type="InterPro" id="IPR036864">
    <property type="entry name" value="Zn2-C6_fun-type_DNA-bd_sf"/>
</dbReference>
<dbReference type="SMART" id="SM00906">
    <property type="entry name" value="Fungal_trans"/>
    <property type="match status" value="1"/>
</dbReference>
<keyword evidence="6" id="KW-0804">Transcription</keyword>
<feature type="domain" description="Zn(2)-C6 fungal-type" evidence="9">
    <location>
        <begin position="29"/>
        <end position="59"/>
    </location>
</feature>
<gene>
    <name evidence="10" type="ORF">CcaverHIS019_0410340</name>
</gene>
<dbReference type="GO" id="GO:0008270">
    <property type="term" value="F:zinc ion binding"/>
    <property type="evidence" value="ECO:0007669"/>
    <property type="project" value="InterPro"/>
</dbReference>
<dbReference type="PROSITE" id="PS00463">
    <property type="entry name" value="ZN2_CY6_FUNGAL_1"/>
    <property type="match status" value="1"/>
</dbReference>
<dbReference type="KEGG" id="ccac:CcaHIS019_0410340"/>
<dbReference type="RefSeq" id="XP_060457479.1">
    <property type="nucleotide sequence ID" value="XM_060600935.1"/>
</dbReference>
<keyword evidence="5" id="KW-0238">DNA-binding</keyword>
<dbReference type="PANTHER" id="PTHR31313:SF81">
    <property type="entry name" value="TY1 ENHANCER ACTIVATOR"/>
    <property type="match status" value="1"/>
</dbReference>
<evidence type="ECO:0000256" key="1">
    <source>
        <dbReference type="ARBA" id="ARBA00004123"/>
    </source>
</evidence>
<accession>A0AA48L584</accession>
<evidence type="ECO:0000256" key="6">
    <source>
        <dbReference type="ARBA" id="ARBA00023163"/>
    </source>
</evidence>
<evidence type="ECO:0000256" key="7">
    <source>
        <dbReference type="ARBA" id="ARBA00023242"/>
    </source>
</evidence>
<evidence type="ECO:0000313" key="11">
    <source>
        <dbReference type="Proteomes" id="UP001233271"/>
    </source>
</evidence>
<dbReference type="CDD" id="cd00067">
    <property type="entry name" value="GAL4"/>
    <property type="match status" value="1"/>
</dbReference>